<name>A0A915J7T3_ROMCU</name>
<evidence type="ECO:0000313" key="2">
    <source>
        <dbReference type="Proteomes" id="UP000887565"/>
    </source>
</evidence>
<keyword evidence="1" id="KW-0812">Transmembrane</keyword>
<keyword evidence="2" id="KW-1185">Reference proteome</keyword>
<dbReference type="WBParaSite" id="nRc.2.0.1.t21808-RA">
    <property type="protein sequence ID" value="nRc.2.0.1.t21808-RA"/>
    <property type="gene ID" value="nRc.2.0.1.g21808"/>
</dbReference>
<organism evidence="2 3">
    <name type="scientific">Romanomermis culicivorax</name>
    <name type="common">Nematode worm</name>
    <dbReference type="NCBI Taxonomy" id="13658"/>
    <lineage>
        <taxon>Eukaryota</taxon>
        <taxon>Metazoa</taxon>
        <taxon>Ecdysozoa</taxon>
        <taxon>Nematoda</taxon>
        <taxon>Enoplea</taxon>
        <taxon>Dorylaimia</taxon>
        <taxon>Mermithida</taxon>
        <taxon>Mermithoidea</taxon>
        <taxon>Mermithidae</taxon>
        <taxon>Romanomermis</taxon>
    </lineage>
</organism>
<keyword evidence="1" id="KW-0472">Membrane</keyword>
<accession>A0A915J7T3</accession>
<dbReference type="AlphaFoldDB" id="A0A915J7T3"/>
<sequence length="234" mass="27992">MYMDFSKHCGLVWLWNAAAMFSISFFTNYWQYNEYDYKLLIENLSIEKISATFYSNNNKNGTTFENQFYLTIDGWDTFKWHHLLTIDLFFINEQVINKRICRKLNDESKISKMMVEFEWTKNRCLEHYYRFLYTEYTNLFKECNDLFDNSRELLHGKQLLDLESCHHFILNQHQWHDFHRLHLIGVLEHFAFGLGCASFVAMTTSLVLGTYGALSRKMRLEHIAGLSLSIFGKF</sequence>
<feature type="transmembrane region" description="Helical" evidence="1">
    <location>
        <begin position="190"/>
        <end position="214"/>
    </location>
</feature>
<evidence type="ECO:0000313" key="3">
    <source>
        <dbReference type="WBParaSite" id="nRc.2.0.1.t21808-RA"/>
    </source>
</evidence>
<feature type="transmembrane region" description="Helical" evidence="1">
    <location>
        <begin position="12"/>
        <end position="30"/>
    </location>
</feature>
<protein>
    <submittedName>
        <fullName evidence="3">Uncharacterized protein</fullName>
    </submittedName>
</protein>
<reference evidence="3" key="1">
    <citation type="submission" date="2022-11" db="UniProtKB">
        <authorList>
            <consortium name="WormBaseParasite"/>
        </authorList>
    </citation>
    <scope>IDENTIFICATION</scope>
</reference>
<keyword evidence="1" id="KW-1133">Transmembrane helix</keyword>
<dbReference type="Proteomes" id="UP000887565">
    <property type="component" value="Unplaced"/>
</dbReference>
<proteinExistence type="predicted"/>
<evidence type="ECO:0000256" key="1">
    <source>
        <dbReference type="SAM" id="Phobius"/>
    </source>
</evidence>